<sequence>MPSCLSSLWPAGWLPGQNPNTNINLQSIDLESSSDYLLRERLWESFQGVVNFAVIAVIYLVSELLIWGLSLALAPVQLEFLSSVFGMLIAFAIMILVCILIPNCNVWYERYIKSKVRAIASAHFLAADILQIDFINRHMGVAFAIPMVMLNGGTPMDARTIGLIIGAFVVTTLVAWTTIFMLARLALFLVNTLSKQISKRLHTVSSQKETEKLDNNPSQQNNALTSNATIFNNFALQRQPLLWTWLCQFWPLIASFLSIFAIGVPLSLVLDDPRALDGSVLWFIWVAAS</sequence>
<gene>
    <name evidence="1" type="ORF">NQ176_g10712</name>
</gene>
<keyword evidence="2" id="KW-1185">Reference proteome</keyword>
<organism evidence="1 2">
    <name type="scientific">Zarea fungicola</name>
    <dbReference type="NCBI Taxonomy" id="93591"/>
    <lineage>
        <taxon>Eukaryota</taxon>
        <taxon>Fungi</taxon>
        <taxon>Dikarya</taxon>
        <taxon>Ascomycota</taxon>
        <taxon>Pezizomycotina</taxon>
        <taxon>Sordariomycetes</taxon>
        <taxon>Hypocreomycetidae</taxon>
        <taxon>Hypocreales</taxon>
        <taxon>Cordycipitaceae</taxon>
        <taxon>Zarea</taxon>
    </lineage>
</organism>
<evidence type="ECO:0000313" key="2">
    <source>
        <dbReference type="Proteomes" id="UP001143910"/>
    </source>
</evidence>
<comment type="caution">
    <text evidence="1">The sequence shown here is derived from an EMBL/GenBank/DDBJ whole genome shotgun (WGS) entry which is preliminary data.</text>
</comment>
<accession>A0ACC1MDX7</accession>
<reference evidence="1" key="1">
    <citation type="submission" date="2022-08" db="EMBL/GenBank/DDBJ databases">
        <title>Genome Sequence of Lecanicillium fungicola.</title>
        <authorList>
            <person name="Buettner E."/>
        </authorList>
    </citation>
    <scope>NUCLEOTIDE SEQUENCE</scope>
    <source>
        <strain evidence="1">Babe33</strain>
    </source>
</reference>
<dbReference type="Proteomes" id="UP001143910">
    <property type="component" value="Unassembled WGS sequence"/>
</dbReference>
<protein>
    <submittedName>
        <fullName evidence="1">Uncharacterized protein</fullName>
    </submittedName>
</protein>
<proteinExistence type="predicted"/>
<dbReference type="EMBL" id="JANJQO010003076">
    <property type="protein sequence ID" value="KAJ2965232.1"/>
    <property type="molecule type" value="Genomic_DNA"/>
</dbReference>
<evidence type="ECO:0000313" key="1">
    <source>
        <dbReference type="EMBL" id="KAJ2965232.1"/>
    </source>
</evidence>
<name>A0ACC1MDX7_9HYPO</name>